<dbReference type="InterPro" id="IPR016024">
    <property type="entry name" value="ARM-type_fold"/>
</dbReference>
<protein>
    <submittedName>
        <fullName evidence="2">Uncharacterized protein</fullName>
    </submittedName>
</protein>
<proteinExistence type="predicted"/>
<accession>A0A263CZW8</accession>
<sequence length="1113" mass="117640">MLRPGTPADSGPGGHGTPGERIATELVGHLDPLPFSRRGRALSVRARELPEGTYAATHAALRRGDPPRRVLALQFAVARRDLDAVAAALADPAVRRRALAATIRLPVPDSVLREFVLDAAPADRRAVYGVLRRSRRSALADELLAEMHRRHGRADTAALLPACSAAVAERWVRVRGQDTATLLRLVRTAADAVVTAVPGMLAARLPGRPLPAEHRTLLALLAPRRPAAVLAALAADQAHNDVLHIPGVLPALLTEPEALLREFGGRRMLNGHCPVTLPPRARRAIATLAAPEVARLGLLFDQGSIRAALLAARPDGERRRIVELAYGETLTADLSAAELRTLPRADRTELAGRILARPDVHEQSWRRLAITATLPFAEAEEFLREATSSHRYRQRTVAWEEMLRCAALDGAPETFPRAVAGAGRAWHDQDMVRGAALRAISEAPRALLATLPPESLGEIVAACTTARDTRRTTLRTLADLLATVLRVRAARGVVEQTDRLRSLLARVWSDRRTAASGPPAVHPPAGWTAGEIWRLRRARVLREAAGGRYAEALRLGGLLGRTLGDVPELDDLVGRIACAATTSTEDRVEAAAAWIAPPGTRESRAAELVAADPSLGALDAVWPVVATRRTDLLDSVLDARTALPPIAEGRRGRWTETQRSRAAEQARSVAGDPDAELPERAAAAALVRDPAVLSDLARSAPQPVAAAALGALARRAPSDMSLPILLAHADAPSGATARAAVRSLGTVLANLPGTEATERLRAVLNSPRAGVGAAKEAARLIAALRPPGAMEVLTEAFRSVSHRDVRAAVAAAATAFAGDDDRVPALLDEALRGPAAVRAAVLAVRPAAYQRPVLARAVAAAMDDQDAEVAGDAVIAYRDRWPDAPGAAAGLVRHILGNSDSHRSRTAAATYVQIARGTGDPGPVVAVAAELGRTASTGESGPARRLRELTSVISTDHGVPDDVVAETTMLRAVADACRSCGLNAAAVPPLWRIATLSLSGLPADPVETGAWDELVAAIDERPYRFAATHPVAPRGVESSTLLSVADHLLALPGSVPGLLASRLLGVFAGPANRDGWSADLRARLVLVRAHHDPDVRESANEVRFSGAAYRPLP</sequence>
<reference evidence="2 3" key="1">
    <citation type="submission" date="2017-07" db="EMBL/GenBank/DDBJ databases">
        <title>Amycolatopsis antarcticus sp. nov., isolated from the surface of an Antarcticus brown macroalga.</title>
        <authorList>
            <person name="Wang J."/>
            <person name="Leiva S."/>
            <person name="Huang J."/>
            <person name="Huang Y."/>
        </authorList>
    </citation>
    <scope>NUCLEOTIDE SEQUENCE [LARGE SCALE GENOMIC DNA]</scope>
    <source>
        <strain evidence="2 3">AU-G6</strain>
    </source>
</reference>
<feature type="region of interest" description="Disordered" evidence="1">
    <location>
        <begin position="1"/>
        <end position="21"/>
    </location>
</feature>
<dbReference type="Proteomes" id="UP000242444">
    <property type="component" value="Unassembled WGS sequence"/>
</dbReference>
<comment type="caution">
    <text evidence="2">The sequence shown here is derived from an EMBL/GenBank/DDBJ whole genome shotgun (WGS) entry which is preliminary data.</text>
</comment>
<feature type="region of interest" description="Disordered" evidence="1">
    <location>
        <begin position="648"/>
        <end position="675"/>
    </location>
</feature>
<dbReference type="EMBL" id="NKYE01000012">
    <property type="protein sequence ID" value="OZM71651.1"/>
    <property type="molecule type" value="Genomic_DNA"/>
</dbReference>
<evidence type="ECO:0000313" key="2">
    <source>
        <dbReference type="EMBL" id="OZM71651.1"/>
    </source>
</evidence>
<organism evidence="2 3">
    <name type="scientific">Amycolatopsis antarctica</name>
    <dbReference type="NCBI Taxonomy" id="1854586"/>
    <lineage>
        <taxon>Bacteria</taxon>
        <taxon>Bacillati</taxon>
        <taxon>Actinomycetota</taxon>
        <taxon>Actinomycetes</taxon>
        <taxon>Pseudonocardiales</taxon>
        <taxon>Pseudonocardiaceae</taxon>
        <taxon>Amycolatopsis</taxon>
    </lineage>
</organism>
<dbReference type="InParanoid" id="A0A263CZW8"/>
<gene>
    <name evidence="2" type="ORF">CFN78_19215</name>
</gene>
<feature type="compositionally biased region" description="Basic and acidic residues" evidence="1">
    <location>
        <begin position="648"/>
        <end position="664"/>
    </location>
</feature>
<dbReference type="SUPFAM" id="SSF48371">
    <property type="entry name" value="ARM repeat"/>
    <property type="match status" value="1"/>
</dbReference>
<keyword evidence="3" id="KW-1185">Reference proteome</keyword>
<dbReference type="AlphaFoldDB" id="A0A263CZW8"/>
<name>A0A263CZW8_9PSEU</name>
<evidence type="ECO:0000256" key="1">
    <source>
        <dbReference type="SAM" id="MobiDB-lite"/>
    </source>
</evidence>
<evidence type="ECO:0000313" key="3">
    <source>
        <dbReference type="Proteomes" id="UP000242444"/>
    </source>
</evidence>